<gene>
    <name evidence="1" type="ORF">NC797_06260</name>
</gene>
<keyword evidence="2" id="KW-1185">Reference proteome</keyword>
<evidence type="ECO:0000313" key="1">
    <source>
        <dbReference type="EMBL" id="MDC3424110.1"/>
    </source>
</evidence>
<name>A0A9X3WRN4_9BACI</name>
<sequence length="55" mass="6808">MKNKNKFQRKQKVTLKSTGEIVTINDWSYVENMKRYSYTVEEYPNTFYFEEELEE</sequence>
<reference evidence="1" key="1">
    <citation type="submission" date="2022-06" db="EMBL/GenBank/DDBJ databases">
        <title>Aquibacillus sp. a new bacterium isolated from soil saline samples.</title>
        <authorList>
            <person name="Galisteo C."/>
            <person name="De La Haba R."/>
            <person name="Sanchez-Porro C."/>
            <person name="Ventosa A."/>
        </authorList>
    </citation>
    <scope>NUCLEOTIDE SEQUENCE</scope>
    <source>
        <strain evidence="1">3ASR75-11</strain>
    </source>
</reference>
<accession>A0A9X3WRN4</accession>
<protein>
    <submittedName>
        <fullName evidence="1">Uncharacterized protein</fullName>
    </submittedName>
</protein>
<evidence type="ECO:0000313" key="2">
    <source>
        <dbReference type="Proteomes" id="UP001145050"/>
    </source>
</evidence>
<dbReference type="Proteomes" id="UP001145050">
    <property type="component" value="Unassembled WGS sequence"/>
</dbReference>
<dbReference type="EMBL" id="JAMQKB010000004">
    <property type="protein sequence ID" value="MDC3424110.1"/>
    <property type="molecule type" value="Genomic_DNA"/>
</dbReference>
<dbReference type="AlphaFoldDB" id="A0A9X3WRN4"/>
<proteinExistence type="predicted"/>
<comment type="caution">
    <text evidence="1">The sequence shown here is derived from an EMBL/GenBank/DDBJ whole genome shotgun (WGS) entry which is preliminary data.</text>
</comment>
<dbReference type="RefSeq" id="WP_272435914.1">
    <property type="nucleotide sequence ID" value="NZ_JAMQKB010000004.1"/>
</dbReference>
<organism evidence="1 2">
    <name type="scientific">Terrihalobacillus insolitus</name>
    <dbReference type="NCBI Taxonomy" id="2950438"/>
    <lineage>
        <taxon>Bacteria</taxon>
        <taxon>Bacillati</taxon>
        <taxon>Bacillota</taxon>
        <taxon>Bacilli</taxon>
        <taxon>Bacillales</taxon>
        <taxon>Bacillaceae</taxon>
        <taxon>Terrihalobacillus</taxon>
    </lineage>
</organism>